<dbReference type="GO" id="GO:0005886">
    <property type="term" value="C:plasma membrane"/>
    <property type="evidence" value="ECO:0007669"/>
    <property type="project" value="UniProtKB-SubCell"/>
</dbReference>
<feature type="transmembrane region" description="Helical" evidence="7">
    <location>
        <begin position="12"/>
        <end position="34"/>
    </location>
</feature>
<evidence type="ECO:0000256" key="6">
    <source>
        <dbReference type="ARBA" id="ARBA00023136"/>
    </source>
</evidence>
<evidence type="ECO:0000256" key="1">
    <source>
        <dbReference type="ARBA" id="ARBA00004651"/>
    </source>
</evidence>
<feature type="transmembrane region" description="Helical" evidence="7">
    <location>
        <begin position="167"/>
        <end position="184"/>
    </location>
</feature>
<dbReference type="GO" id="GO:0015109">
    <property type="term" value="F:chromate transmembrane transporter activity"/>
    <property type="evidence" value="ECO:0007669"/>
    <property type="project" value="InterPro"/>
</dbReference>
<evidence type="ECO:0000256" key="2">
    <source>
        <dbReference type="ARBA" id="ARBA00005262"/>
    </source>
</evidence>
<feature type="transmembrane region" description="Helical" evidence="7">
    <location>
        <begin position="115"/>
        <end position="133"/>
    </location>
</feature>
<dbReference type="RefSeq" id="WP_131015517.1">
    <property type="nucleotide sequence ID" value="NZ_SIRE01000016.1"/>
</dbReference>
<organism evidence="8 9">
    <name type="scientific">Paenibacillus thalictri</name>
    <dbReference type="NCBI Taxonomy" id="2527873"/>
    <lineage>
        <taxon>Bacteria</taxon>
        <taxon>Bacillati</taxon>
        <taxon>Bacillota</taxon>
        <taxon>Bacilli</taxon>
        <taxon>Bacillales</taxon>
        <taxon>Paenibacillaceae</taxon>
        <taxon>Paenibacillus</taxon>
    </lineage>
</organism>
<dbReference type="Proteomes" id="UP000293142">
    <property type="component" value="Unassembled WGS sequence"/>
</dbReference>
<dbReference type="AlphaFoldDB" id="A0A4Q9DL01"/>
<dbReference type="InterPro" id="IPR003370">
    <property type="entry name" value="Chromate_transpt"/>
</dbReference>
<dbReference type="PANTHER" id="PTHR43663">
    <property type="entry name" value="CHROMATE TRANSPORT PROTEIN-RELATED"/>
    <property type="match status" value="1"/>
</dbReference>
<evidence type="ECO:0000256" key="7">
    <source>
        <dbReference type="SAM" id="Phobius"/>
    </source>
</evidence>
<keyword evidence="9" id="KW-1185">Reference proteome</keyword>
<evidence type="ECO:0000256" key="5">
    <source>
        <dbReference type="ARBA" id="ARBA00022989"/>
    </source>
</evidence>
<evidence type="ECO:0000256" key="3">
    <source>
        <dbReference type="ARBA" id="ARBA00022475"/>
    </source>
</evidence>
<reference evidence="8 9" key="1">
    <citation type="submission" date="2019-02" db="EMBL/GenBank/DDBJ databases">
        <title>Paenibacillus sp. nov., isolated from surface-sterilized tissue of Thalictrum simplex L.</title>
        <authorList>
            <person name="Tuo L."/>
        </authorList>
    </citation>
    <scope>NUCLEOTIDE SEQUENCE [LARGE SCALE GENOMIC DNA]</scope>
    <source>
        <strain evidence="8 9">N2SHLJ1</strain>
    </source>
</reference>
<feature type="transmembrane region" description="Helical" evidence="7">
    <location>
        <begin position="54"/>
        <end position="74"/>
    </location>
</feature>
<evidence type="ECO:0000256" key="4">
    <source>
        <dbReference type="ARBA" id="ARBA00022692"/>
    </source>
</evidence>
<sequence length="213" mass="22800">MGSIKWGQLAPIFWTFFKISPVTFGGGYAMIPVIEEEVVAKRKWISSEEMLDVLSIAGSAPGGIGVNAAAFIGYRLAGIAGASAAVLGIGLPTFLIIFIFSLVLGLFRSNPMVEAAFKGIHAAVIALIVIAAYRMGKSAVKDKTTLVTAIVALLLLIDFNVHPILMIVLGLFVGVVLVQFKVWFGMEVKQKKVRVTKTTSGYTVDDYFIGDGI</sequence>
<comment type="caution">
    <text evidence="8">The sequence shown here is derived from an EMBL/GenBank/DDBJ whole genome shotgun (WGS) entry which is preliminary data.</text>
</comment>
<protein>
    <submittedName>
        <fullName evidence="8">Chromate transporter</fullName>
    </submittedName>
</protein>
<name>A0A4Q9DL01_9BACL</name>
<dbReference type="PANTHER" id="PTHR43663:SF2">
    <property type="entry name" value="CHROMATE TRANSPORT PROTEIN-RELATED"/>
    <property type="match status" value="1"/>
</dbReference>
<keyword evidence="6 7" id="KW-0472">Membrane</keyword>
<dbReference type="EMBL" id="SIRE01000016">
    <property type="protein sequence ID" value="TBL75606.1"/>
    <property type="molecule type" value="Genomic_DNA"/>
</dbReference>
<comment type="similarity">
    <text evidence="2">Belongs to the chromate ion transporter (CHR) (TC 2.A.51) family.</text>
</comment>
<dbReference type="InterPro" id="IPR052518">
    <property type="entry name" value="CHR_Transporter"/>
</dbReference>
<keyword evidence="5 7" id="KW-1133">Transmembrane helix</keyword>
<comment type="subcellular location">
    <subcellularLocation>
        <location evidence="1">Cell membrane</location>
        <topology evidence="1">Multi-pass membrane protein</topology>
    </subcellularLocation>
</comment>
<dbReference type="OrthoDB" id="9027281at2"/>
<keyword evidence="4 7" id="KW-0812">Transmembrane</keyword>
<gene>
    <name evidence="8" type="ORF">EYB31_21660</name>
</gene>
<feature type="transmembrane region" description="Helical" evidence="7">
    <location>
        <begin position="86"/>
        <end position="109"/>
    </location>
</feature>
<accession>A0A4Q9DL01</accession>
<keyword evidence="3" id="KW-1003">Cell membrane</keyword>
<dbReference type="Pfam" id="PF02417">
    <property type="entry name" value="Chromate_transp"/>
    <property type="match status" value="1"/>
</dbReference>
<evidence type="ECO:0000313" key="8">
    <source>
        <dbReference type="EMBL" id="TBL75606.1"/>
    </source>
</evidence>
<proteinExistence type="inferred from homology"/>
<evidence type="ECO:0000313" key="9">
    <source>
        <dbReference type="Proteomes" id="UP000293142"/>
    </source>
</evidence>